<dbReference type="InterPro" id="IPR002933">
    <property type="entry name" value="Peptidase_M20"/>
</dbReference>
<keyword evidence="6" id="KW-0645">Protease</keyword>
<evidence type="ECO:0000259" key="5">
    <source>
        <dbReference type="Pfam" id="PF07687"/>
    </source>
</evidence>
<dbReference type="GO" id="GO:0004180">
    <property type="term" value="F:carboxypeptidase activity"/>
    <property type="evidence" value="ECO:0007669"/>
    <property type="project" value="UniProtKB-KW"/>
</dbReference>
<comment type="caution">
    <text evidence="6">The sequence shown here is derived from an EMBL/GenBank/DDBJ whole genome shotgun (WGS) entry which is preliminary data.</text>
</comment>
<dbReference type="NCBIfam" id="NF004788">
    <property type="entry name" value="PRK06133.1"/>
    <property type="match status" value="1"/>
</dbReference>
<evidence type="ECO:0000313" key="6">
    <source>
        <dbReference type="EMBL" id="TWC07472.1"/>
    </source>
</evidence>
<accession>A0A560MJD6</accession>
<evidence type="ECO:0000256" key="4">
    <source>
        <dbReference type="SAM" id="MobiDB-lite"/>
    </source>
</evidence>
<dbReference type="AlphaFoldDB" id="A0A560MJD6"/>
<dbReference type="SUPFAM" id="SSF53187">
    <property type="entry name" value="Zn-dependent exopeptidases"/>
    <property type="match status" value="1"/>
</dbReference>
<reference evidence="6 7" key="1">
    <citation type="submission" date="2019-06" db="EMBL/GenBank/DDBJ databases">
        <title>Genomic Encyclopedia of Type Strains, Phase IV (KMG-V): Genome sequencing to study the core and pangenomes of soil and plant-associated prokaryotes.</title>
        <authorList>
            <person name="Whitman W."/>
        </authorList>
    </citation>
    <scope>NUCLEOTIDE SEQUENCE [LARGE SCALE GENOMIC DNA]</scope>
    <source>
        <strain evidence="6 7">BR 10355</strain>
    </source>
</reference>
<dbReference type="GO" id="GO:0046872">
    <property type="term" value="F:metal ion binding"/>
    <property type="evidence" value="ECO:0007669"/>
    <property type="project" value="UniProtKB-KW"/>
</dbReference>
<dbReference type="Pfam" id="PF07687">
    <property type="entry name" value="M20_dimer"/>
    <property type="match status" value="1"/>
</dbReference>
<keyword evidence="6" id="KW-0121">Carboxypeptidase</keyword>
<dbReference type="EMBL" id="VITY01000001">
    <property type="protein sequence ID" value="TWC07472.1"/>
    <property type="molecule type" value="Genomic_DNA"/>
</dbReference>
<feature type="active site" evidence="3">
    <location>
        <position position="152"/>
    </location>
</feature>
<dbReference type="Proteomes" id="UP000321304">
    <property type="component" value="Unassembled WGS sequence"/>
</dbReference>
<dbReference type="CDD" id="cd03885">
    <property type="entry name" value="M20_CPDG2"/>
    <property type="match status" value="1"/>
</dbReference>
<dbReference type="InterPro" id="IPR011650">
    <property type="entry name" value="Peptidase_M20_dimer"/>
</dbReference>
<dbReference type="SUPFAM" id="SSF55031">
    <property type="entry name" value="Bacterial exopeptidase dimerisation domain"/>
    <property type="match status" value="1"/>
</dbReference>
<evidence type="ECO:0000256" key="1">
    <source>
        <dbReference type="ARBA" id="ARBA00022723"/>
    </source>
</evidence>
<feature type="active site" description="Proton acceptor" evidence="3">
    <location>
        <position position="213"/>
    </location>
</feature>
<sequence>MLRLLTAAKQPVNRRGTDRPRTHRSPPMPQSRPIRSFVRPLVASLGLAFAATVANAAPAADVRALAQQEQQPLLDTLRDLVQIESGSKDIDGLNQIAARIAGQLKQLGGAVDILQTTDIYRLDDTPEKIGPAVQAVFKGTGSAKIILIAHMDTVYLKGMLKDQPFRIDGDKAYGLGIADDKQGIATIIHTVALLQKLNFKDYGTLTVLINGDEEISSPGWRSTITRLAAEQDTVFSFEGSDANGTLRLATSGIGSAYLTVHGKSSHAGARPEGGVNALYELSHQVLQMKDLSKPEQGLKLNWTVSKSGTNRNVIPAEATAQADARALKVADFDELEKALQDKIKNRLLPDSKVDVKFEVRRPPLEANDASRSVAGHGKAIYQELGLSMNVAERATGGGTDAAFAALKTKGAVVEGMGLSGFGAHSNDAEYVQINSIVPRLYLTTRMIMDPSDGKVK</sequence>
<evidence type="ECO:0000256" key="3">
    <source>
        <dbReference type="PIRSR" id="PIRSR037238-1"/>
    </source>
</evidence>
<proteinExistence type="predicted"/>
<gene>
    <name evidence="6" type="ORF">FBZ93_101765</name>
</gene>
<organism evidence="6 7">
    <name type="scientific">Bradyrhizobium macuxiense</name>
    <dbReference type="NCBI Taxonomy" id="1755647"/>
    <lineage>
        <taxon>Bacteria</taxon>
        <taxon>Pseudomonadati</taxon>
        <taxon>Pseudomonadota</taxon>
        <taxon>Alphaproteobacteria</taxon>
        <taxon>Hyphomicrobiales</taxon>
        <taxon>Nitrobacteraceae</taxon>
        <taxon>Bradyrhizobium</taxon>
    </lineage>
</organism>
<dbReference type="PIRSF" id="PIRSF037238">
    <property type="entry name" value="Carboxypeptidase_G2"/>
    <property type="match status" value="1"/>
</dbReference>
<keyword evidence="1" id="KW-0479">Metal-binding</keyword>
<keyword evidence="7" id="KW-1185">Reference proteome</keyword>
<feature type="domain" description="Peptidase M20 dimerisation" evidence="5">
    <location>
        <begin position="249"/>
        <end position="349"/>
    </location>
</feature>
<dbReference type="Gene3D" id="3.30.70.360">
    <property type="match status" value="1"/>
</dbReference>
<name>A0A560MJD6_9BRAD</name>
<dbReference type="Gene3D" id="3.40.630.10">
    <property type="entry name" value="Zn peptidases"/>
    <property type="match status" value="1"/>
</dbReference>
<keyword evidence="2" id="KW-0378">Hydrolase</keyword>
<dbReference type="InterPro" id="IPR036264">
    <property type="entry name" value="Bact_exopeptidase_dim_dom"/>
</dbReference>
<dbReference type="PANTHER" id="PTHR43808:SF10">
    <property type="entry name" value="BLL3749 PROTEIN"/>
    <property type="match status" value="1"/>
</dbReference>
<dbReference type="Pfam" id="PF01546">
    <property type="entry name" value="Peptidase_M20"/>
    <property type="match status" value="1"/>
</dbReference>
<feature type="region of interest" description="Disordered" evidence="4">
    <location>
        <begin position="1"/>
        <end position="35"/>
    </location>
</feature>
<dbReference type="InterPro" id="IPR050072">
    <property type="entry name" value="Peptidase_M20A"/>
</dbReference>
<dbReference type="PANTHER" id="PTHR43808">
    <property type="entry name" value="ACETYLORNITHINE DEACETYLASE"/>
    <property type="match status" value="1"/>
</dbReference>
<dbReference type="InterPro" id="IPR017150">
    <property type="entry name" value="Pept_M20_glutamate_carboxypep"/>
</dbReference>
<evidence type="ECO:0000256" key="2">
    <source>
        <dbReference type="ARBA" id="ARBA00022801"/>
    </source>
</evidence>
<protein>
    <submittedName>
        <fullName evidence="6">Glutamate carboxypeptidase</fullName>
    </submittedName>
</protein>
<evidence type="ECO:0000313" key="7">
    <source>
        <dbReference type="Proteomes" id="UP000321304"/>
    </source>
</evidence>